<evidence type="ECO:0000259" key="12">
    <source>
        <dbReference type="Pfam" id="PF03449"/>
    </source>
</evidence>
<keyword evidence="14" id="KW-0251">Elongation factor</keyword>
<reference evidence="17 22" key="5">
    <citation type="submission" date="2018-08" db="EMBL/GenBank/DDBJ databases">
        <title>A genome reference for cultivated species of the human gut microbiota.</title>
        <authorList>
            <person name="Zou Y."/>
            <person name="Xue W."/>
            <person name="Luo G."/>
        </authorList>
    </citation>
    <scope>NUCLEOTIDE SEQUENCE [LARGE SCALE GENOMIC DNA]</scope>
    <source>
        <strain evidence="17 22">AF29-11BH</strain>
    </source>
</reference>
<evidence type="ECO:0000256" key="1">
    <source>
        <dbReference type="ARBA" id="ARBA00008213"/>
    </source>
</evidence>
<reference evidence="13 18" key="1">
    <citation type="submission" date="2015-09" db="EMBL/GenBank/DDBJ databases">
        <authorList>
            <consortium name="Pathogen Informatics"/>
        </authorList>
    </citation>
    <scope>NUCLEOTIDE SEQUENCE [LARGE SCALE GENOMIC DNA]</scope>
    <source>
        <strain evidence="13 18">2789STDY5834970</strain>
    </source>
</reference>
<dbReference type="GO" id="GO:0003677">
    <property type="term" value="F:DNA binding"/>
    <property type="evidence" value="ECO:0007669"/>
    <property type="project" value="UniProtKB-UniRule"/>
</dbReference>
<dbReference type="NCBIfam" id="TIGR01462">
    <property type="entry name" value="greA"/>
    <property type="match status" value="1"/>
</dbReference>
<dbReference type="Proteomes" id="UP000220480">
    <property type="component" value="Unassembled WGS sequence"/>
</dbReference>
<dbReference type="EMBL" id="PRLD01000005">
    <property type="protein sequence ID" value="RAW58021.1"/>
    <property type="molecule type" value="Genomic_DNA"/>
</dbReference>
<dbReference type="HAMAP" id="MF_00105">
    <property type="entry name" value="GreA_GreB"/>
    <property type="match status" value="1"/>
</dbReference>
<evidence type="ECO:0000256" key="6">
    <source>
        <dbReference type="ARBA" id="ARBA00023163"/>
    </source>
</evidence>
<evidence type="ECO:0000256" key="9">
    <source>
        <dbReference type="HAMAP-Rule" id="MF_00105"/>
    </source>
</evidence>
<dbReference type="InterPro" id="IPR023459">
    <property type="entry name" value="Tscrpt_elong_fac_GreA/B_fam"/>
</dbReference>
<dbReference type="FunFam" id="3.10.50.30:FF:000001">
    <property type="entry name" value="Transcription elongation factor GreA"/>
    <property type="match status" value="1"/>
</dbReference>
<dbReference type="OrthoDB" id="9808774at2"/>
<dbReference type="PANTHER" id="PTHR30437:SF4">
    <property type="entry name" value="TRANSCRIPTION ELONGATION FACTOR GREA"/>
    <property type="match status" value="1"/>
</dbReference>
<keyword evidence="4" id="KW-0175">Coiled coil</keyword>
<dbReference type="FunFam" id="1.10.287.180:FF:000001">
    <property type="entry name" value="Transcription elongation factor GreA"/>
    <property type="match status" value="1"/>
</dbReference>
<dbReference type="PANTHER" id="PTHR30437">
    <property type="entry name" value="TRANSCRIPTION ELONGATION FACTOR GREA"/>
    <property type="match status" value="1"/>
</dbReference>
<dbReference type="InterPro" id="IPR022691">
    <property type="entry name" value="Tscrpt_elong_fac_GreA/B_N"/>
</dbReference>
<evidence type="ECO:0000313" key="17">
    <source>
        <dbReference type="EMBL" id="RGC00581.1"/>
    </source>
</evidence>
<evidence type="ECO:0000313" key="19">
    <source>
        <dbReference type="Proteomes" id="UP000220480"/>
    </source>
</evidence>
<dbReference type="Gene3D" id="1.10.287.180">
    <property type="entry name" value="Transcription elongation factor, GreA/GreB, N-terminal domain"/>
    <property type="match status" value="1"/>
</dbReference>
<dbReference type="InterPro" id="IPR006359">
    <property type="entry name" value="Tscrpt_elong_fac_GreA"/>
</dbReference>
<dbReference type="RefSeq" id="WP_055186361.1">
    <property type="nucleotide sequence ID" value="NZ_CP181368.1"/>
</dbReference>
<name>A0A173U7T6_9FIRM</name>
<protein>
    <recommendedName>
        <fullName evidence="2 9">Transcription elongation factor GreA</fullName>
    </recommendedName>
    <alternativeName>
        <fullName evidence="8 9">Transcript cleavage factor GreA</fullName>
    </alternativeName>
</protein>
<evidence type="ECO:0000256" key="2">
    <source>
        <dbReference type="ARBA" id="ARBA00013729"/>
    </source>
</evidence>
<dbReference type="EMBL" id="PXUP01000022">
    <property type="protein sequence ID" value="RCH43325.1"/>
    <property type="molecule type" value="Genomic_DNA"/>
</dbReference>
<dbReference type="InterPro" id="IPR036953">
    <property type="entry name" value="GreA/GreB_C_sf"/>
</dbReference>
<dbReference type="GO" id="GO:0070063">
    <property type="term" value="F:RNA polymerase binding"/>
    <property type="evidence" value="ECO:0007669"/>
    <property type="project" value="InterPro"/>
</dbReference>
<evidence type="ECO:0000256" key="4">
    <source>
        <dbReference type="ARBA" id="ARBA00023054"/>
    </source>
</evidence>
<evidence type="ECO:0000313" key="21">
    <source>
        <dbReference type="Proteomes" id="UP000252378"/>
    </source>
</evidence>
<dbReference type="AlphaFoldDB" id="A0A173U7T6"/>
<evidence type="ECO:0000313" key="14">
    <source>
        <dbReference type="EMBL" id="PDX84319.1"/>
    </source>
</evidence>
<dbReference type="GO" id="GO:0032784">
    <property type="term" value="P:regulation of DNA-templated transcription elongation"/>
    <property type="evidence" value="ECO:0007669"/>
    <property type="project" value="UniProtKB-UniRule"/>
</dbReference>
<evidence type="ECO:0000313" key="15">
    <source>
        <dbReference type="EMBL" id="RAW58021.1"/>
    </source>
</evidence>
<evidence type="ECO:0000256" key="3">
    <source>
        <dbReference type="ARBA" id="ARBA00023015"/>
    </source>
</evidence>
<dbReference type="InterPro" id="IPR028624">
    <property type="entry name" value="Tscrpt_elong_fac_GreA/B"/>
</dbReference>
<keyword evidence="3 9" id="KW-0805">Transcription regulation</keyword>
<dbReference type="PIRSF" id="PIRSF006092">
    <property type="entry name" value="GreA_GreB"/>
    <property type="match status" value="1"/>
</dbReference>
<dbReference type="InterPro" id="IPR001437">
    <property type="entry name" value="Tscrpt_elong_fac_GreA/B_C"/>
</dbReference>
<comment type="similarity">
    <text evidence="1 9 10">Belongs to the GreA/GreB family.</text>
</comment>
<evidence type="ECO:0000313" key="13">
    <source>
        <dbReference type="EMBL" id="CUN10819.1"/>
    </source>
</evidence>
<keyword evidence="5 9" id="KW-0238">DNA-binding</keyword>
<feature type="domain" description="Transcription elongation factor GreA/GreB N-terminal" evidence="12">
    <location>
        <begin position="6"/>
        <end position="75"/>
    </location>
</feature>
<feature type="domain" description="Transcription elongation factor GreA/GreB C-terminal" evidence="11">
    <location>
        <begin position="83"/>
        <end position="157"/>
    </location>
</feature>
<gene>
    <name evidence="9 13" type="primary">greA</name>
    <name evidence="15" type="ORF">C4N24_06970</name>
    <name evidence="16" type="ORF">C7J97_12660</name>
    <name evidence="14" type="ORF">CGS59_06005</name>
    <name evidence="17" type="ORF">DWZ04_04585</name>
    <name evidence="13" type="ORF">ERS852582_01954</name>
</gene>
<dbReference type="Pfam" id="PF01272">
    <property type="entry name" value="GreA_GreB"/>
    <property type="match status" value="1"/>
</dbReference>
<evidence type="ECO:0000256" key="5">
    <source>
        <dbReference type="ARBA" id="ARBA00023125"/>
    </source>
</evidence>
<reference evidence="16 21" key="4">
    <citation type="submission" date="2018-03" db="EMBL/GenBank/DDBJ databases">
        <title>Complete genome sequencing of Faecalibacterium prausnitzii strains isolated from the human gut.</title>
        <authorList>
            <person name="Fitzgerald B.C."/>
            <person name="Shkoporov A.N."/>
            <person name="Ross P.R."/>
            <person name="Hill C."/>
        </authorList>
    </citation>
    <scope>NUCLEOTIDE SEQUENCE [LARGE SCALE GENOMIC DNA]</scope>
    <source>
        <strain evidence="15 20">APC923/51-1</strain>
        <strain evidence="16 21">ATCC 27768</strain>
    </source>
</reference>
<dbReference type="NCBIfam" id="NF001263">
    <property type="entry name" value="PRK00226.1-4"/>
    <property type="match status" value="1"/>
</dbReference>
<sequence>MAQEIKMSAAGLKAMQEELEYLKTVRRKELAEEIKEARSHGDLSENSEYDEAKNTQGLVENRITELEQTIKNAVIIDESELSVDNVSVGTHVTIRETGEDEAEEYDIVGRTEADAFNGKISDESPVGHALMGKAVGEKVEVLLPTGQTVEYTVLAITHSAN</sequence>
<keyword evidence="6 9" id="KW-0804">Transcription</keyword>
<organism evidence="13 18">
    <name type="scientific">Faecalibacterium prausnitzii</name>
    <dbReference type="NCBI Taxonomy" id="853"/>
    <lineage>
        <taxon>Bacteria</taxon>
        <taxon>Bacillati</taxon>
        <taxon>Bacillota</taxon>
        <taxon>Clostridia</taxon>
        <taxon>Eubacteriales</taxon>
        <taxon>Oscillospiraceae</taxon>
        <taxon>Faecalibacterium</taxon>
    </lineage>
</organism>
<dbReference type="Proteomes" id="UP000260783">
    <property type="component" value="Unassembled WGS sequence"/>
</dbReference>
<dbReference type="EMBL" id="CYXN01000017">
    <property type="protein sequence ID" value="CUN10819.1"/>
    <property type="molecule type" value="Genomic_DNA"/>
</dbReference>
<evidence type="ECO:0000256" key="10">
    <source>
        <dbReference type="RuleBase" id="RU000556"/>
    </source>
</evidence>
<accession>A0A173U7T6</accession>
<dbReference type="EMBL" id="QVEW01000003">
    <property type="protein sequence ID" value="RGC00581.1"/>
    <property type="molecule type" value="Genomic_DNA"/>
</dbReference>
<keyword evidence="14" id="KW-0648">Protein biosynthesis</keyword>
<dbReference type="Proteomes" id="UP000095649">
    <property type="component" value="Unassembled WGS sequence"/>
</dbReference>
<dbReference type="Gene3D" id="3.10.50.30">
    <property type="entry name" value="Transcription elongation factor, GreA/GreB, C-terminal domain"/>
    <property type="match status" value="1"/>
</dbReference>
<reference evidence="14 19" key="2">
    <citation type="journal article" date="2017" name="Front. Microbiol.">
        <title>New Insights into the Diversity of the Genus Faecalibacterium.</title>
        <authorList>
            <person name="Benevides L."/>
            <person name="Burman S."/>
            <person name="Martin R."/>
            <person name="Robert V."/>
            <person name="Thomas M."/>
            <person name="Miquel S."/>
            <person name="Chain F."/>
            <person name="Sokol H."/>
            <person name="Bermudez-Humaran L.G."/>
            <person name="Morrison M."/>
            <person name="Langella P."/>
            <person name="Azevedo V.A."/>
            <person name="Chatel J.M."/>
            <person name="Soares S."/>
        </authorList>
    </citation>
    <scope>NUCLEOTIDE SEQUENCE [LARGE SCALE GENOMIC DNA]</scope>
    <source>
        <strain evidence="14 19">CNCM I 4644</strain>
    </source>
</reference>
<evidence type="ECO:0000313" key="16">
    <source>
        <dbReference type="EMBL" id="RCH43325.1"/>
    </source>
</evidence>
<reference evidence="14" key="3">
    <citation type="submission" date="2017-07" db="EMBL/GenBank/DDBJ databases">
        <authorList>
            <person name="Sun Z.S."/>
            <person name="Albrecht U."/>
            <person name="Echele G."/>
            <person name="Lee C.C."/>
        </authorList>
    </citation>
    <scope>NUCLEOTIDE SEQUENCE</scope>
    <source>
        <strain evidence="14">CNCM I 4644</strain>
    </source>
</reference>
<dbReference type="EMBL" id="NMTZ01000016">
    <property type="protein sequence ID" value="PDX84319.1"/>
    <property type="molecule type" value="Genomic_DNA"/>
</dbReference>
<evidence type="ECO:0000256" key="7">
    <source>
        <dbReference type="ARBA" id="ARBA00024916"/>
    </source>
</evidence>
<dbReference type="Proteomes" id="UP000252378">
    <property type="component" value="Unassembled WGS sequence"/>
</dbReference>
<dbReference type="SUPFAM" id="SSF46557">
    <property type="entry name" value="GreA transcript cleavage protein, N-terminal domain"/>
    <property type="match status" value="1"/>
</dbReference>
<dbReference type="GO" id="GO:0003746">
    <property type="term" value="F:translation elongation factor activity"/>
    <property type="evidence" value="ECO:0007669"/>
    <property type="project" value="UniProtKB-KW"/>
</dbReference>
<comment type="function">
    <text evidence="7 9 10">Necessary for efficient RNA polymerase transcription elongation past template-encoded arresting sites. The arresting sites in DNA have the property of trapping a certain fraction of elongating RNA polymerases that pass through, resulting in locked ternary complexes. Cleavage of the nascent transcript by cleavage factors such as GreA or GreB allows the resumption of elongation from the new 3'terminus. GreA releases sequences of 2 to 3 nucleotides.</text>
</comment>
<evidence type="ECO:0000313" key="18">
    <source>
        <dbReference type="Proteomes" id="UP000095649"/>
    </source>
</evidence>
<proteinExistence type="inferred from homology"/>
<dbReference type="PROSITE" id="PS00829">
    <property type="entry name" value="GREAB_1"/>
    <property type="match status" value="1"/>
</dbReference>
<dbReference type="GO" id="GO:0006354">
    <property type="term" value="P:DNA-templated transcription elongation"/>
    <property type="evidence" value="ECO:0007669"/>
    <property type="project" value="TreeGrafter"/>
</dbReference>
<evidence type="ECO:0000313" key="20">
    <source>
        <dbReference type="Proteomes" id="UP000251281"/>
    </source>
</evidence>
<evidence type="ECO:0000259" key="11">
    <source>
        <dbReference type="Pfam" id="PF01272"/>
    </source>
</evidence>
<dbReference type="InterPro" id="IPR018151">
    <property type="entry name" value="TF_GreA/GreB_CS"/>
</dbReference>
<evidence type="ECO:0000313" key="22">
    <source>
        <dbReference type="Proteomes" id="UP000260783"/>
    </source>
</evidence>
<dbReference type="InterPro" id="IPR036805">
    <property type="entry name" value="Tscrpt_elong_fac_GreA/B_N_sf"/>
</dbReference>
<dbReference type="SUPFAM" id="SSF54534">
    <property type="entry name" value="FKBP-like"/>
    <property type="match status" value="1"/>
</dbReference>
<dbReference type="Proteomes" id="UP000251281">
    <property type="component" value="Unassembled WGS sequence"/>
</dbReference>
<dbReference type="Pfam" id="PF03449">
    <property type="entry name" value="GreA_GreB_N"/>
    <property type="match status" value="1"/>
</dbReference>
<evidence type="ECO:0000256" key="8">
    <source>
        <dbReference type="ARBA" id="ARBA00030776"/>
    </source>
</evidence>